<feature type="transmembrane region" description="Helical" evidence="12">
    <location>
        <begin position="193"/>
        <end position="212"/>
    </location>
</feature>
<evidence type="ECO:0000256" key="10">
    <source>
        <dbReference type="ARBA" id="ARBA00023049"/>
    </source>
</evidence>
<dbReference type="GO" id="GO:0004222">
    <property type="term" value="F:metalloendopeptidase activity"/>
    <property type="evidence" value="ECO:0007669"/>
    <property type="project" value="UniProtKB-UniRule"/>
</dbReference>
<name>A0A1F8EWM3_9BACT</name>
<dbReference type="EC" id="3.4.24.-" evidence="12"/>
<dbReference type="Proteomes" id="UP000177507">
    <property type="component" value="Unassembled WGS sequence"/>
</dbReference>
<keyword evidence="3 12" id="KW-1003">Cell membrane</keyword>
<keyword evidence="7 12" id="KW-0378">Hydrolase</keyword>
<dbReference type="InterPro" id="IPR022919">
    <property type="entry name" value="Pept_M48_protease_HtpX"/>
</dbReference>
<accession>A0A1F8EWM3</accession>
<proteinExistence type="inferred from homology"/>
<dbReference type="InterPro" id="IPR001915">
    <property type="entry name" value="Peptidase_M48"/>
</dbReference>
<dbReference type="GO" id="GO:0008270">
    <property type="term" value="F:zinc ion binding"/>
    <property type="evidence" value="ECO:0007669"/>
    <property type="project" value="UniProtKB-UniRule"/>
</dbReference>
<evidence type="ECO:0000256" key="3">
    <source>
        <dbReference type="ARBA" id="ARBA00022475"/>
    </source>
</evidence>
<keyword evidence="6 12" id="KW-0479">Metal-binding</keyword>
<sequence length="299" mass="32647">MINLYTQQSANVRKTWLLITVFLVLIVGLGWLISYAMRAPEILYLAVGLAFIMNLVAYWNSDKIALSMSAAKPVKREQNLYLHRMIENLAITAGLPTPRIYLIDSPQINAFATGRDPKHAAIAVTTGALSKLQNEELEGVLAHELSHIGNRDILVSTIVVVLAGVIAIVSDWALRVSFFGGHRDDDNRGGGGLVLLISLAAAILAPLASMLIQMAVSRKREYLADASGALLTRYPDGLANALAKIGQDSSYMPHAHNATAHLFISSPFKGKEGTSWLSRLFMTHPPLEDRIRILRGMKA</sequence>
<dbReference type="InterPro" id="IPR050083">
    <property type="entry name" value="HtpX_protease"/>
</dbReference>
<keyword evidence="9 12" id="KW-1133">Transmembrane helix</keyword>
<evidence type="ECO:0000259" key="13">
    <source>
        <dbReference type="Pfam" id="PF01435"/>
    </source>
</evidence>
<dbReference type="Gene3D" id="3.30.2010.10">
    <property type="entry name" value="Metalloproteases ('zincins'), catalytic domain"/>
    <property type="match status" value="1"/>
</dbReference>
<comment type="similarity">
    <text evidence="2 12">Belongs to the peptidase M48B family.</text>
</comment>
<keyword evidence="10 12" id="KW-0482">Metalloprotease</keyword>
<keyword evidence="4 12" id="KW-0645">Protease</keyword>
<organism evidence="14 15">
    <name type="scientific">Candidatus Yanofskybacteria bacterium RIFCSPHIGHO2_01_FULL_44_17</name>
    <dbReference type="NCBI Taxonomy" id="1802668"/>
    <lineage>
        <taxon>Bacteria</taxon>
        <taxon>Candidatus Yanofskyibacteriota</taxon>
    </lineage>
</organism>
<dbReference type="GO" id="GO:0005886">
    <property type="term" value="C:plasma membrane"/>
    <property type="evidence" value="ECO:0007669"/>
    <property type="project" value="UniProtKB-SubCell"/>
</dbReference>
<evidence type="ECO:0000256" key="2">
    <source>
        <dbReference type="ARBA" id="ARBA00009779"/>
    </source>
</evidence>
<dbReference type="EMBL" id="MGJI01000021">
    <property type="protein sequence ID" value="OGN04426.1"/>
    <property type="molecule type" value="Genomic_DNA"/>
</dbReference>
<evidence type="ECO:0000256" key="11">
    <source>
        <dbReference type="ARBA" id="ARBA00023136"/>
    </source>
</evidence>
<evidence type="ECO:0000256" key="1">
    <source>
        <dbReference type="ARBA" id="ARBA00004651"/>
    </source>
</evidence>
<evidence type="ECO:0000256" key="5">
    <source>
        <dbReference type="ARBA" id="ARBA00022692"/>
    </source>
</evidence>
<dbReference type="STRING" id="1802668.A2831_01000"/>
<feature type="binding site" evidence="12">
    <location>
        <position position="221"/>
    </location>
    <ligand>
        <name>Zn(2+)</name>
        <dbReference type="ChEBI" id="CHEBI:29105"/>
        <note>catalytic</note>
    </ligand>
</feature>
<evidence type="ECO:0000256" key="6">
    <source>
        <dbReference type="ARBA" id="ARBA00022723"/>
    </source>
</evidence>
<evidence type="ECO:0000256" key="4">
    <source>
        <dbReference type="ARBA" id="ARBA00022670"/>
    </source>
</evidence>
<evidence type="ECO:0000256" key="7">
    <source>
        <dbReference type="ARBA" id="ARBA00022801"/>
    </source>
</evidence>
<feature type="transmembrane region" description="Helical" evidence="12">
    <location>
        <begin position="42"/>
        <end position="59"/>
    </location>
</feature>
<dbReference type="PANTHER" id="PTHR43221:SF1">
    <property type="entry name" value="PROTEASE HTPX"/>
    <property type="match status" value="1"/>
</dbReference>
<dbReference type="HAMAP" id="MF_00188">
    <property type="entry name" value="Pept_M48_protease_HtpX"/>
    <property type="match status" value="1"/>
</dbReference>
<comment type="cofactor">
    <cofactor evidence="12">
        <name>Zn(2+)</name>
        <dbReference type="ChEBI" id="CHEBI:29105"/>
    </cofactor>
    <text evidence="12">Binds 1 zinc ion per subunit.</text>
</comment>
<dbReference type="Pfam" id="PF01435">
    <property type="entry name" value="Peptidase_M48"/>
    <property type="match status" value="1"/>
</dbReference>
<evidence type="ECO:0000313" key="14">
    <source>
        <dbReference type="EMBL" id="OGN04426.1"/>
    </source>
</evidence>
<dbReference type="PANTHER" id="PTHR43221">
    <property type="entry name" value="PROTEASE HTPX"/>
    <property type="match status" value="1"/>
</dbReference>
<keyword evidence="8 12" id="KW-0862">Zinc</keyword>
<dbReference type="GO" id="GO:0006508">
    <property type="term" value="P:proteolysis"/>
    <property type="evidence" value="ECO:0007669"/>
    <property type="project" value="UniProtKB-KW"/>
</dbReference>
<comment type="subcellular location">
    <subcellularLocation>
        <location evidence="1 12">Cell membrane</location>
        <topology evidence="1 12">Multi-pass membrane protein</topology>
    </subcellularLocation>
</comment>
<dbReference type="AlphaFoldDB" id="A0A1F8EWM3"/>
<evidence type="ECO:0000313" key="15">
    <source>
        <dbReference type="Proteomes" id="UP000177507"/>
    </source>
</evidence>
<evidence type="ECO:0000256" key="8">
    <source>
        <dbReference type="ARBA" id="ARBA00022833"/>
    </source>
</evidence>
<dbReference type="CDD" id="cd07340">
    <property type="entry name" value="M48B_Htpx_like"/>
    <property type="match status" value="1"/>
</dbReference>
<reference evidence="14 15" key="1">
    <citation type="journal article" date="2016" name="Nat. Commun.">
        <title>Thousands of microbial genomes shed light on interconnected biogeochemical processes in an aquifer system.</title>
        <authorList>
            <person name="Anantharaman K."/>
            <person name="Brown C.T."/>
            <person name="Hug L.A."/>
            <person name="Sharon I."/>
            <person name="Castelle C.J."/>
            <person name="Probst A.J."/>
            <person name="Thomas B.C."/>
            <person name="Singh A."/>
            <person name="Wilkins M.J."/>
            <person name="Karaoz U."/>
            <person name="Brodie E.L."/>
            <person name="Williams K.H."/>
            <person name="Hubbard S.S."/>
            <person name="Banfield J.F."/>
        </authorList>
    </citation>
    <scope>NUCLEOTIDE SEQUENCE [LARGE SCALE GENOMIC DNA]</scope>
</reference>
<evidence type="ECO:0000256" key="9">
    <source>
        <dbReference type="ARBA" id="ARBA00022989"/>
    </source>
</evidence>
<protein>
    <recommendedName>
        <fullName evidence="12">Protease HtpX homolog</fullName>
        <ecNumber evidence="12">3.4.24.-</ecNumber>
    </recommendedName>
</protein>
<feature type="domain" description="Peptidase M48" evidence="13">
    <location>
        <begin position="78"/>
        <end position="297"/>
    </location>
</feature>
<gene>
    <name evidence="12" type="primary">htpX</name>
    <name evidence="14" type="ORF">A2831_01000</name>
</gene>
<keyword evidence="11 12" id="KW-0472">Membrane</keyword>
<feature type="active site" evidence="12">
    <location>
        <position position="144"/>
    </location>
</feature>
<keyword evidence="5 12" id="KW-0812">Transmembrane</keyword>
<feature type="binding site" evidence="12">
    <location>
        <position position="143"/>
    </location>
    <ligand>
        <name>Zn(2+)</name>
        <dbReference type="ChEBI" id="CHEBI:29105"/>
        <note>catalytic</note>
    </ligand>
</feature>
<feature type="transmembrane region" description="Helical" evidence="12">
    <location>
        <begin position="16"/>
        <end position="36"/>
    </location>
</feature>
<comment type="caution">
    <text evidence="14">The sequence shown here is derived from an EMBL/GenBank/DDBJ whole genome shotgun (WGS) entry which is preliminary data.</text>
</comment>
<evidence type="ECO:0000256" key="12">
    <source>
        <dbReference type="HAMAP-Rule" id="MF_00188"/>
    </source>
</evidence>
<feature type="binding site" evidence="12">
    <location>
        <position position="147"/>
    </location>
    <ligand>
        <name>Zn(2+)</name>
        <dbReference type="ChEBI" id="CHEBI:29105"/>
        <note>catalytic</note>
    </ligand>
</feature>
<feature type="transmembrane region" description="Helical" evidence="12">
    <location>
        <begin position="153"/>
        <end position="173"/>
    </location>
</feature>